<sequence length="206" mass="23566">MPNTLPVTIKTAAIGSGPSKTVLYPEVSSMQNHQWERSMNRTIVNQTQQLINQQIGNMPTTVEEMIGSYEIKNNQRQVLSLSLSNYTYHFHAAHGMTYIKSLTFDLKNERLCELKDLFKPGSEYVKALSILIEKQIKQRNIQLLNGFTAIKPNQDFYIADKVLVIYFQLYEITPYVYGFPMFPISVYDIEGMIDENGPLGRMAANN</sequence>
<dbReference type="Gene3D" id="3.90.640.20">
    <property type="entry name" value="Heat-shock cognate protein, ATPase"/>
    <property type="match status" value="1"/>
</dbReference>
<evidence type="ECO:0000313" key="3">
    <source>
        <dbReference type="Proteomes" id="UP000823486"/>
    </source>
</evidence>
<dbReference type="Pfam" id="PF11738">
    <property type="entry name" value="DUF3298"/>
    <property type="match status" value="1"/>
</dbReference>
<accession>A0ABS2QLB9</accession>
<dbReference type="InterPro" id="IPR021729">
    <property type="entry name" value="DUF3298"/>
</dbReference>
<name>A0ABS2QLB9_9BACI</name>
<dbReference type="Proteomes" id="UP000823486">
    <property type="component" value="Unassembled WGS sequence"/>
</dbReference>
<evidence type="ECO:0000313" key="2">
    <source>
        <dbReference type="EMBL" id="MBM7693514.1"/>
    </source>
</evidence>
<keyword evidence="3" id="KW-1185">Reference proteome</keyword>
<comment type="caution">
    <text evidence="2">The sequence shown here is derived from an EMBL/GenBank/DDBJ whole genome shotgun (WGS) entry which is preliminary data.</text>
</comment>
<feature type="domain" description="DUF3298" evidence="1">
    <location>
        <begin position="115"/>
        <end position="185"/>
    </location>
</feature>
<dbReference type="RefSeq" id="WP_204544286.1">
    <property type="nucleotide sequence ID" value="NZ_JAFBFI010000013.1"/>
</dbReference>
<dbReference type="EMBL" id="JAFBFI010000013">
    <property type="protein sequence ID" value="MBM7693514.1"/>
    <property type="molecule type" value="Genomic_DNA"/>
</dbReference>
<protein>
    <recommendedName>
        <fullName evidence="1">DUF3298 domain-containing protein</fullName>
    </recommendedName>
</protein>
<dbReference type="InterPro" id="IPR037126">
    <property type="entry name" value="PdaC/RsiV-like_sf"/>
</dbReference>
<dbReference type="Gene3D" id="3.30.565.40">
    <property type="entry name" value="Fervidobacterium nodosum Rt17-B1 like"/>
    <property type="match status" value="1"/>
</dbReference>
<evidence type="ECO:0000259" key="1">
    <source>
        <dbReference type="Pfam" id="PF11738"/>
    </source>
</evidence>
<gene>
    <name evidence="2" type="ORF">JOC77_002954</name>
</gene>
<organism evidence="2 3">
    <name type="scientific">Peribacillus deserti</name>
    <dbReference type="NCBI Taxonomy" id="673318"/>
    <lineage>
        <taxon>Bacteria</taxon>
        <taxon>Bacillati</taxon>
        <taxon>Bacillota</taxon>
        <taxon>Bacilli</taxon>
        <taxon>Bacillales</taxon>
        <taxon>Bacillaceae</taxon>
        <taxon>Peribacillus</taxon>
    </lineage>
</organism>
<reference evidence="2 3" key="1">
    <citation type="submission" date="2021-01" db="EMBL/GenBank/DDBJ databases">
        <title>Genomic Encyclopedia of Type Strains, Phase IV (KMG-IV): sequencing the most valuable type-strain genomes for metagenomic binning, comparative biology and taxonomic classification.</title>
        <authorList>
            <person name="Goeker M."/>
        </authorList>
    </citation>
    <scope>NUCLEOTIDE SEQUENCE [LARGE SCALE GENOMIC DNA]</scope>
    <source>
        <strain evidence="2 3">DSM 105482</strain>
    </source>
</reference>
<proteinExistence type="predicted"/>